<dbReference type="HOGENOM" id="CLU_1761462_0_0_1"/>
<gene>
    <name evidence="1" type="ordered locus">MTR_1g033780</name>
</gene>
<accession>A0A072VRG0</accession>
<reference evidence="2" key="3">
    <citation type="submission" date="2015-04" db="UniProtKB">
        <authorList>
            <consortium name="EnsemblPlants"/>
        </authorList>
    </citation>
    <scope>IDENTIFICATION</scope>
    <source>
        <strain evidence="2">cv. Jemalong A17</strain>
    </source>
</reference>
<proteinExistence type="predicted"/>
<dbReference type="AlphaFoldDB" id="A0A072VRG0"/>
<evidence type="ECO:0000313" key="2">
    <source>
        <dbReference type="EnsemblPlants" id="KEH40720"/>
    </source>
</evidence>
<evidence type="ECO:0000313" key="3">
    <source>
        <dbReference type="Proteomes" id="UP000002051"/>
    </source>
</evidence>
<sequence>MASVLNRLPSNKVISRISYPHGLSFRPNNSRYLFLLEAAPADHTVILTCGAYTSRFTRFIPPMFCCTCWSHSDPSMWGLTTLKVHRMCSRHMVLLLGPNFPLFLGFRLQTTCLVILPTVKSPEASRILILGLPKVFTNIQLFLIFRFA</sequence>
<evidence type="ECO:0000313" key="1">
    <source>
        <dbReference type="EMBL" id="KEH40720.1"/>
    </source>
</evidence>
<protein>
    <submittedName>
        <fullName evidence="1 2">Uncharacterized protein</fullName>
    </submittedName>
</protein>
<reference evidence="1 3" key="2">
    <citation type="journal article" date="2014" name="BMC Genomics">
        <title>An improved genome release (version Mt4.0) for the model legume Medicago truncatula.</title>
        <authorList>
            <person name="Tang H."/>
            <person name="Krishnakumar V."/>
            <person name="Bidwell S."/>
            <person name="Rosen B."/>
            <person name="Chan A."/>
            <person name="Zhou S."/>
            <person name="Gentzbittel L."/>
            <person name="Childs K.L."/>
            <person name="Yandell M."/>
            <person name="Gundlach H."/>
            <person name="Mayer K.F."/>
            <person name="Schwartz D.C."/>
            <person name="Town C.D."/>
        </authorList>
    </citation>
    <scope>GENOME REANNOTATION</scope>
    <source>
        <strain evidence="1">A17</strain>
        <strain evidence="2 3">cv. Jemalong A17</strain>
    </source>
</reference>
<organism evidence="1 3">
    <name type="scientific">Medicago truncatula</name>
    <name type="common">Barrel medic</name>
    <name type="synonym">Medicago tribuloides</name>
    <dbReference type="NCBI Taxonomy" id="3880"/>
    <lineage>
        <taxon>Eukaryota</taxon>
        <taxon>Viridiplantae</taxon>
        <taxon>Streptophyta</taxon>
        <taxon>Embryophyta</taxon>
        <taxon>Tracheophyta</taxon>
        <taxon>Spermatophyta</taxon>
        <taxon>Magnoliopsida</taxon>
        <taxon>eudicotyledons</taxon>
        <taxon>Gunneridae</taxon>
        <taxon>Pentapetalae</taxon>
        <taxon>rosids</taxon>
        <taxon>fabids</taxon>
        <taxon>Fabales</taxon>
        <taxon>Fabaceae</taxon>
        <taxon>Papilionoideae</taxon>
        <taxon>50 kb inversion clade</taxon>
        <taxon>NPAAA clade</taxon>
        <taxon>Hologalegina</taxon>
        <taxon>IRL clade</taxon>
        <taxon>Trifolieae</taxon>
        <taxon>Medicago</taxon>
    </lineage>
</organism>
<reference evidence="1 3" key="1">
    <citation type="journal article" date="2011" name="Nature">
        <title>The Medicago genome provides insight into the evolution of rhizobial symbioses.</title>
        <authorList>
            <person name="Young N.D."/>
            <person name="Debelle F."/>
            <person name="Oldroyd G.E."/>
            <person name="Geurts R."/>
            <person name="Cannon S.B."/>
            <person name="Udvardi M.K."/>
            <person name="Benedito V.A."/>
            <person name="Mayer K.F."/>
            <person name="Gouzy J."/>
            <person name="Schoof H."/>
            <person name="Van de Peer Y."/>
            <person name="Proost S."/>
            <person name="Cook D.R."/>
            <person name="Meyers B.C."/>
            <person name="Spannagl M."/>
            <person name="Cheung F."/>
            <person name="De Mita S."/>
            <person name="Krishnakumar V."/>
            <person name="Gundlach H."/>
            <person name="Zhou S."/>
            <person name="Mudge J."/>
            <person name="Bharti A.K."/>
            <person name="Murray J.D."/>
            <person name="Naoumkina M.A."/>
            <person name="Rosen B."/>
            <person name="Silverstein K.A."/>
            <person name="Tang H."/>
            <person name="Rombauts S."/>
            <person name="Zhao P.X."/>
            <person name="Zhou P."/>
            <person name="Barbe V."/>
            <person name="Bardou P."/>
            <person name="Bechner M."/>
            <person name="Bellec A."/>
            <person name="Berger A."/>
            <person name="Berges H."/>
            <person name="Bidwell S."/>
            <person name="Bisseling T."/>
            <person name="Choisne N."/>
            <person name="Couloux A."/>
            <person name="Denny R."/>
            <person name="Deshpande S."/>
            <person name="Dai X."/>
            <person name="Doyle J.J."/>
            <person name="Dudez A.M."/>
            <person name="Farmer A.D."/>
            <person name="Fouteau S."/>
            <person name="Franken C."/>
            <person name="Gibelin C."/>
            <person name="Gish J."/>
            <person name="Goldstein S."/>
            <person name="Gonzalez A.J."/>
            <person name="Green P.J."/>
            <person name="Hallab A."/>
            <person name="Hartog M."/>
            <person name="Hua A."/>
            <person name="Humphray S.J."/>
            <person name="Jeong D.H."/>
            <person name="Jing Y."/>
            <person name="Jocker A."/>
            <person name="Kenton S.M."/>
            <person name="Kim D.J."/>
            <person name="Klee K."/>
            <person name="Lai H."/>
            <person name="Lang C."/>
            <person name="Lin S."/>
            <person name="Macmil S.L."/>
            <person name="Magdelenat G."/>
            <person name="Matthews L."/>
            <person name="McCorrison J."/>
            <person name="Monaghan E.L."/>
            <person name="Mun J.H."/>
            <person name="Najar F.Z."/>
            <person name="Nicholson C."/>
            <person name="Noirot C."/>
            <person name="O'Bleness M."/>
            <person name="Paule C.R."/>
            <person name="Poulain J."/>
            <person name="Prion F."/>
            <person name="Qin B."/>
            <person name="Qu C."/>
            <person name="Retzel E.F."/>
            <person name="Riddle C."/>
            <person name="Sallet E."/>
            <person name="Samain S."/>
            <person name="Samson N."/>
            <person name="Sanders I."/>
            <person name="Saurat O."/>
            <person name="Scarpelli C."/>
            <person name="Schiex T."/>
            <person name="Segurens B."/>
            <person name="Severin A.J."/>
            <person name="Sherrier D.J."/>
            <person name="Shi R."/>
            <person name="Sims S."/>
            <person name="Singer S.R."/>
            <person name="Sinharoy S."/>
            <person name="Sterck L."/>
            <person name="Viollet A."/>
            <person name="Wang B.B."/>
            <person name="Wang K."/>
            <person name="Wang M."/>
            <person name="Wang X."/>
            <person name="Warfsmann J."/>
            <person name="Weissenbach J."/>
            <person name="White D.D."/>
            <person name="White J.D."/>
            <person name="Wiley G.B."/>
            <person name="Wincker P."/>
            <person name="Xing Y."/>
            <person name="Yang L."/>
            <person name="Yao Z."/>
            <person name="Ying F."/>
            <person name="Zhai J."/>
            <person name="Zhou L."/>
            <person name="Zuber A."/>
            <person name="Denarie J."/>
            <person name="Dixon R.A."/>
            <person name="May G.D."/>
            <person name="Schwartz D.C."/>
            <person name="Rogers J."/>
            <person name="Quetier F."/>
            <person name="Town C.D."/>
            <person name="Roe B.A."/>
        </authorList>
    </citation>
    <scope>NUCLEOTIDE SEQUENCE [LARGE SCALE GENOMIC DNA]</scope>
    <source>
        <strain evidence="1">A17</strain>
        <strain evidence="2 3">cv. Jemalong A17</strain>
    </source>
</reference>
<dbReference type="EMBL" id="CM001217">
    <property type="protein sequence ID" value="KEH40720.1"/>
    <property type="molecule type" value="Genomic_DNA"/>
</dbReference>
<keyword evidence="3" id="KW-1185">Reference proteome</keyword>
<dbReference type="EnsemblPlants" id="KEH40720">
    <property type="protein sequence ID" value="KEH40720"/>
    <property type="gene ID" value="MTR_1g033780"/>
</dbReference>
<name>A0A072VRG0_MEDTR</name>
<dbReference type="Proteomes" id="UP000002051">
    <property type="component" value="Unassembled WGS sequence"/>
</dbReference>